<accession>A0AC60P6P5</accession>
<organism evidence="1 2">
    <name type="scientific">Ixodes persulcatus</name>
    <name type="common">Taiga tick</name>
    <dbReference type="NCBI Taxonomy" id="34615"/>
    <lineage>
        <taxon>Eukaryota</taxon>
        <taxon>Metazoa</taxon>
        <taxon>Ecdysozoa</taxon>
        <taxon>Arthropoda</taxon>
        <taxon>Chelicerata</taxon>
        <taxon>Arachnida</taxon>
        <taxon>Acari</taxon>
        <taxon>Parasitiformes</taxon>
        <taxon>Ixodida</taxon>
        <taxon>Ixodoidea</taxon>
        <taxon>Ixodidae</taxon>
        <taxon>Ixodinae</taxon>
        <taxon>Ixodes</taxon>
    </lineage>
</organism>
<gene>
    <name evidence="1" type="ORF">HPB47_007862</name>
</gene>
<evidence type="ECO:0000313" key="2">
    <source>
        <dbReference type="Proteomes" id="UP000805193"/>
    </source>
</evidence>
<name>A0AC60P6P5_IXOPE</name>
<comment type="caution">
    <text evidence="1">The sequence shown here is derived from an EMBL/GenBank/DDBJ whole genome shotgun (WGS) entry which is preliminary data.</text>
</comment>
<dbReference type="EMBL" id="JABSTQ010011125">
    <property type="protein sequence ID" value="KAG0414981.1"/>
    <property type="molecule type" value="Genomic_DNA"/>
</dbReference>
<proteinExistence type="predicted"/>
<evidence type="ECO:0000313" key="1">
    <source>
        <dbReference type="EMBL" id="KAG0414981.1"/>
    </source>
</evidence>
<feature type="non-terminal residue" evidence="1">
    <location>
        <position position="200"/>
    </location>
</feature>
<dbReference type="Proteomes" id="UP000805193">
    <property type="component" value="Unassembled WGS sequence"/>
</dbReference>
<keyword evidence="2" id="KW-1185">Reference proteome</keyword>
<protein>
    <submittedName>
        <fullName evidence="1">Uncharacterized protein</fullName>
    </submittedName>
</protein>
<reference evidence="1 2" key="1">
    <citation type="journal article" date="2020" name="Cell">
        <title>Large-Scale Comparative Analyses of Tick Genomes Elucidate Their Genetic Diversity and Vector Capacities.</title>
        <authorList>
            <consortium name="Tick Genome and Microbiome Consortium (TIGMIC)"/>
            <person name="Jia N."/>
            <person name="Wang J."/>
            <person name="Shi W."/>
            <person name="Du L."/>
            <person name="Sun Y."/>
            <person name="Zhan W."/>
            <person name="Jiang J.F."/>
            <person name="Wang Q."/>
            <person name="Zhang B."/>
            <person name="Ji P."/>
            <person name="Bell-Sakyi L."/>
            <person name="Cui X.M."/>
            <person name="Yuan T.T."/>
            <person name="Jiang B.G."/>
            <person name="Yang W.F."/>
            <person name="Lam T.T."/>
            <person name="Chang Q.C."/>
            <person name="Ding S.J."/>
            <person name="Wang X.J."/>
            <person name="Zhu J.G."/>
            <person name="Ruan X.D."/>
            <person name="Zhao L."/>
            <person name="Wei J.T."/>
            <person name="Ye R.Z."/>
            <person name="Que T.C."/>
            <person name="Du C.H."/>
            <person name="Zhou Y.H."/>
            <person name="Cheng J.X."/>
            <person name="Dai P.F."/>
            <person name="Guo W.B."/>
            <person name="Han X.H."/>
            <person name="Huang E.J."/>
            <person name="Li L.F."/>
            <person name="Wei W."/>
            <person name="Gao Y.C."/>
            <person name="Liu J.Z."/>
            <person name="Shao H.Z."/>
            <person name="Wang X."/>
            <person name="Wang C.C."/>
            <person name="Yang T.C."/>
            <person name="Huo Q.B."/>
            <person name="Li W."/>
            <person name="Chen H.Y."/>
            <person name="Chen S.E."/>
            <person name="Zhou L.G."/>
            <person name="Ni X.B."/>
            <person name="Tian J.H."/>
            <person name="Sheng Y."/>
            <person name="Liu T."/>
            <person name="Pan Y.S."/>
            <person name="Xia L.Y."/>
            <person name="Li J."/>
            <person name="Zhao F."/>
            <person name="Cao W.C."/>
        </authorList>
    </citation>
    <scope>NUCLEOTIDE SEQUENCE [LARGE SCALE GENOMIC DNA]</scope>
    <source>
        <strain evidence="1">Iper-2018</strain>
    </source>
</reference>
<sequence length="200" mass="22548">MALPHPRLTREEAVVFRQLQTNSVITPVLAKHLWPEVYVTDLCRLCGKERATLAHILEDCECANADNSADVLPPPMEEAKRSEDYDVQHTAIQQILAALEKQRPDGMEAERVNPKVPQPASSPGIFARQSTRFLRRLTLASGQRNHSQKEELTSAPRFDVTRHLRLADLANAFAYRRRLGSKAKEVQLRVGGFGTFLGRR</sequence>